<dbReference type="Proteomes" id="UP001054945">
    <property type="component" value="Unassembled WGS sequence"/>
</dbReference>
<dbReference type="GO" id="GO:0005576">
    <property type="term" value="C:extracellular region"/>
    <property type="evidence" value="ECO:0007669"/>
    <property type="project" value="UniProtKB-SubCell"/>
</dbReference>
<dbReference type="GO" id="GO:0030198">
    <property type="term" value="P:extracellular matrix organization"/>
    <property type="evidence" value="ECO:0007669"/>
    <property type="project" value="TreeGrafter"/>
</dbReference>
<organism evidence="7 8">
    <name type="scientific">Caerostris extrusa</name>
    <name type="common">Bark spider</name>
    <name type="synonym">Caerostris bankana</name>
    <dbReference type="NCBI Taxonomy" id="172846"/>
    <lineage>
        <taxon>Eukaryota</taxon>
        <taxon>Metazoa</taxon>
        <taxon>Ecdysozoa</taxon>
        <taxon>Arthropoda</taxon>
        <taxon>Chelicerata</taxon>
        <taxon>Arachnida</taxon>
        <taxon>Araneae</taxon>
        <taxon>Araneomorphae</taxon>
        <taxon>Entelegynae</taxon>
        <taxon>Araneoidea</taxon>
        <taxon>Araneidae</taxon>
        <taxon>Caerostris</taxon>
    </lineage>
</organism>
<dbReference type="InterPro" id="IPR010294">
    <property type="entry name" value="ADAMTS_spacer1"/>
</dbReference>
<feature type="chain" id="PRO_5043607483" evidence="5">
    <location>
        <begin position="24"/>
        <end position="356"/>
    </location>
</feature>
<comment type="caution">
    <text evidence="7">The sequence shown here is derived from an EMBL/GenBank/DDBJ whole genome shotgun (WGS) entry which is preliminary data.</text>
</comment>
<dbReference type="GO" id="GO:0031012">
    <property type="term" value="C:extracellular matrix"/>
    <property type="evidence" value="ECO:0007669"/>
    <property type="project" value="TreeGrafter"/>
</dbReference>
<keyword evidence="8" id="KW-1185">Reference proteome</keyword>
<evidence type="ECO:0000256" key="2">
    <source>
        <dbReference type="ARBA" id="ARBA00022525"/>
    </source>
</evidence>
<dbReference type="PANTHER" id="PTHR13723:SF281">
    <property type="entry name" value="PAPILIN"/>
    <property type="match status" value="1"/>
</dbReference>
<dbReference type="PANTHER" id="PTHR13723">
    <property type="entry name" value="ADAMTS A DISINTEGRIN AND METALLOPROTEASE WITH THROMBOSPONDIN MOTIFS PROTEASE"/>
    <property type="match status" value="1"/>
</dbReference>
<proteinExistence type="predicted"/>
<keyword evidence="2" id="KW-0964">Secreted</keyword>
<dbReference type="SUPFAM" id="SSF82895">
    <property type="entry name" value="TSP-1 type 1 repeat"/>
    <property type="match status" value="2"/>
</dbReference>
<accession>A0AAV4VCS5</accession>
<dbReference type="Gene3D" id="2.60.120.830">
    <property type="match status" value="1"/>
</dbReference>
<feature type="signal peptide" evidence="5">
    <location>
        <begin position="1"/>
        <end position="23"/>
    </location>
</feature>
<dbReference type="Pfam" id="PF05986">
    <property type="entry name" value="ADAMTS_spacer1"/>
    <property type="match status" value="1"/>
</dbReference>
<evidence type="ECO:0000256" key="1">
    <source>
        <dbReference type="ARBA" id="ARBA00004613"/>
    </source>
</evidence>
<reference evidence="7 8" key="1">
    <citation type="submission" date="2021-06" db="EMBL/GenBank/DDBJ databases">
        <title>Caerostris extrusa draft genome.</title>
        <authorList>
            <person name="Kono N."/>
            <person name="Arakawa K."/>
        </authorList>
    </citation>
    <scope>NUCLEOTIDE SEQUENCE [LARGE SCALE GENOMIC DNA]</scope>
</reference>
<dbReference type="InterPro" id="IPR050439">
    <property type="entry name" value="ADAMTS_ADAMTS-like"/>
</dbReference>
<evidence type="ECO:0000313" key="8">
    <source>
        <dbReference type="Proteomes" id="UP001054945"/>
    </source>
</evidence>
<dbReference type="PROSITE" id="PS50092">
    <property type="entry name" value="TSP1"/>
    <property type="match status" value="2"/>
</dbReference>
<dbReference type="Pfam" id="PF19030">
    <property type="entry name" value="TSP1_ADAMTS"/>
    <property type="match status" value="2"/>
</dbReference>
<sequence>MGYILVLVHLEDIFLAMWMIVRQVLETSGTYSVLDSTRFHTRITTTAGSHIMALPPIPCELNCMPGIDRPYARLDSRVIDGTRCRNDGSFDVCVDGQCMLQCKLLFHRPWDVTGCWVPPRKKTSVAYAGGDGSSCRVVKEVVDQEEFEVGYNDILLIPVGATSILIQEQQPTNNYFALRNAAGVFYLNGGFKIEFPRDIAIAGTIFQYKRRQNNLTPESLTAQGPTNEPIFVVLRILSSITTKVPGPDSYLWTHGDFEECTQTCGGGVQYRPVRCIRKSDRDVADEGLCDPLVKPSVNASCNTEPCPSRWQIGEWSTCSRSCGDGTQYRVVYCHQSKDGSTILVPDEMCEEENPSS</sequence>
<dbReference type="SMART" id="SM00209">
    <property type="entry name" value="TSP1"/>
    <property type="match status" value="2"/>
</dbReference>
<dbReference type="GO" id="GO:0004222">
    <property type="term" value="F:metalloendopeptidase activity"/>
    <property type="evidence" value="ECO:0007669"/>
    <property type="project" value="TreeGrafter"/>
</dbReference>
<keyword evidence="4" id="KW-0677">Repeat</keyword>
<dbReference type="FunFam" id="2.20.100.10:FF:000005">
    <property type="entry name" value="ADAM metallopeptidase with thrombospondin type 1 motif 9"/>
    <property type="match status" value="1"/>
</dbReference>
<evidence type="ECO:0000256" key="4">
    <source>
        <dbReference type="ARBA" id="ARBA00022737"/>
    </source>
</evidence>
<evidence type="ECO:0000256" key="5">
    <source>
        <dbReference type="SAM" id="SignalP"/>
    </source>
</evidence>
<dbReference type="EMBL" id="BPLR01014290">
    <property type="protein sequence ID" value="GIY67868.1"/>
    <property type="molecule type" value="Genomic_DNA"/>
</dbReference>
<gene>
    <name evidence="7" type="primary">Ppn</name>
    <name evidence="7" type="ORF">CEXT_6031</name>
</gene>
<dbReference type="GO" id="GO:0006508">
    <property type="term" value="P:proteolysis"/>
    <property type="evidence" value="ECO:0007669"/>
    <property type="project" value="TreeGrafter"/>
</dbReference>
<protein>
    <submittedName>
        <fullName evidence="7">Papilin</fullName>
    </submittedName>
</protein>
<comment type="subcellular location">
    <subcellularLocation>
        <location evidence="1">Secreted</location>
    </subcellularLocation>
</comment>
<evidence type="ECO:0000313" key="7">
    <source>
        <dbReference type="EMBL" id="GIY67868.1"/>
    </source>
</evidence>
<dbReference type="InterPro" id="IPR000884">
    <property type="entry name" value="TSP1_rpt"/>
</dbReference>
<dbReference type="InterPro" id="IPR036383">
    <property type="entry name" value="TSP1_rpt_sf"/>
</dbReference>
<evidence type="ECO:0000259" key="6">
    <source>
        <dbReference type="Pfam" id="PF05986"/>
    </source>
</evidence>
<feature type="domain" description="ADAMTS/ADAMTS-like Spacer 1" evidence="6">
    <location>
        <begin position="139"/>
        <end position="233"/>
    </location>
</feature>
<name>A0AAV4VCS5_CAEEX</name>
<keyword evidence="3 5" id="KW-0732">Signal</keyword>
<dbReference type="AlphaFoldDB" id="A0AAV4VCS5"/>
<evidence type="ECO:0000256" key="3">
    <source>
        <dbReference type="ARBA" id="ARBA00022729"/>
    </source>
</evidence>
<dbReference type="Gene3D" id="2.20.100.10">
    <property type="entry name" value="Thrombospondin type-1 (TSP1) repeat"/>
    <property type="match status" value="2"/>
</dbReference>